<dbReference type="SUPFAM" id="SSF81383">
    <property type="entry name" value="F-box domain"/>
    <property type="match status" value="1"/>
</dbReference>
<proteinExistence type="predicted"/>
<dbReference type="Proteomes" id="UP000076761">
    <property type="component" value="Unassembled WGS sequence"/>
</dbReference>
<accession>A0A165QNK6</accession>
<dbReference type="Gene3D" id="1.20.1280.50">
    <property type="match status" value="1"/>
</dbReference>
<name>A0A165QNK6_9AGAM</name>
<evidence type="ECO:0000313" key="2">
    <source>
        <dbReference type="Proteomes" id="UP000076761"/>
    </source>
</evidence>
<dbReference type="STRING" id="1314782.A0A165QNK6"/>
<sequence>MSALIGSIFGMEFFRSLFNRPRRGKSLDSIPLDILVDHIISRLEVKDVIAVRKCCWGLYKVTQEPAIWKRLLCRYQGPLPPMPPTRRHLLGAQRSLETERLLTRALSFNKEWCSDVPSTFHSYCLQMWYQVYTVSILPGGHYMMVSVSNKAVTRFYLLLYVLDYDVRIACPLAQVEVTSKAHELTAKYMFINGVHGIAVSYVRRECCGPDAWRDASQFSEKHDIADVQFRYESATFFVSLTTVECLVDMAPDKGPKTPEYHEYLLNLPEPFRKMAAIQSGSPLLQPCLEYLDGKPYVSLIQQPENIVYKHLGRRSDPWFRNHLLPWFLDCDHTVVAFRNLPLHKSIIVVKRIVTRDAERKHSLGFEIYPTAYEENADIDSIDGQYDYDGTFRSVCISELHYPYCHDNSRQTPADLPRGKHLEPPTVYIYCRATDPEALKLLLMKPEIIDPRTDTRINELNFTHSSKYDHDWRNLVYPPHTYNLSSRFTDVFEYPKSFGAAYILPGNGRALAWTVGPDDRTDSPNLRNIWSFVRQPLQGEENDGLDWRYFRRQKVEKRRESFASVELPTSLFDHFEEYGVQTMAWDETIGRVVAVAANDTCLYIFDFASTPNRRVTLRTRKEIYDITGRNTFYTL</sequence>
<reference evidence="1 2" key="1">
    <citation type="journal article" date="2016" name="Mol. Biol. Evol.">
        <title>Comparative Genomics of Early-Diverging Mushroom-Forming Fungi Provides Insights into the Origins of Lignocellulose Decay Capabilities.</title>
        <authorList>
            <person name="Nagy L.G."/>
            <person name="Riley R."/>
            <person name="Tritt A."/>
            <person name="Adam C."/>
            <person name="Daum C."/>
            <person name="Floudas D."/>
            <person name="Sun H."/>
            <person name="Yadav J.S."/>
            <person name="Pangilinan J."/>
            <person name="Larsson K.H."/>
            <person name="Matsuura K."/>
            <person name="Barry K."/>
            <person name="Labutti K."/>
            <person name="Kuo R."/>
            <person name="Ohm R.A."/>
            <person name="Bhattacharya S.S."/>
            <person name="Shirouzu T."/>
            <person name="Yoshinaga Y."/>
            <person name="Martin F.M."/>
            <person name="Grigoriev I.V."/>
            <person name="Hibbett D.S."/>
        </authorList>
    </citation>
    <scope>NUCLEOTIDE SEQUENCE [LARGE SCALE GENOMIC DNA]</scope>
    <source>
        <strain evidence="1 2">HHB14362 ss-1</strain>
    </source>
</reference>
<dbReference type="InterPro" id="IPR036047">
    <property type="entry name" value="F-box-like_dom_sf"/>
</dbReference>
<gene>
    <name evidence="1" type="ORF">NEOLEDRAFT_1180743</name>
</gene>
<keyword evidence="2" id="KW-1185">Reference proteome</keyword>
<protein>
    <submittedName>
        <fullName evidence="1">Uncharacterized protein</fullName>
    </submittedName>
</protein>
<dbReference type="EMBL" id="KV425593">
    <property type="protein sequence ID" value="KZT22664.1"/>
    <property type="molecule type" value="Genomic_DNA"/>
</dbReference>
<dbReference type="InParanoid" id="A0A165QNK6"/>
<evidence type="ECO:0000313" key="1">
    <source>
        <dbReference type="EMBL" id="KZT22664.1"/>
    </source>
</evidence>
<dbReference type="AlphaFoldDB" id="A0A165QNK6"/>
<organism evidence="1 2">
    <name type="scientific">Neolentinus lepideus HHB14362 ss-1</name>
    <dbReference type="NCBI Taxonomy" id="1314782"/>
    <lineage>
        <taxon>Eukaryota</taxon>
        <taxon>Fungi</taxon>
        <taxon>Dikarya</taxon>
        <taxon>Basidiomycota</taxon>
        <taxon>Agaricomycotina</taxon>
        <taxon>Agaricomycetes</taxon>
        <taxon>Gloeophyllales</taxon>
        <taxon>Gloeophyllaceae</taxon>
        <taxon>Neolentinus</taxon>
    </lineage>
</organism>
<dbReference type="OrthoDB" id="3219396at2759"/>